<evidence type="ECO:0000313" key="2">
    <source>
        <dbReference type="EMBL" id="KYK55084.1"/>
    </source>
</evidence>
<feature type="signal peptide" evidence="1">
    <location>
        <begin position="1"/>
        <end position="16"/>
    </location>
</feature>
<keyword evidence="3" id="KW-1185">Reference proteome</keyword>
<protein>
    <submittedName>
        <fullName evidence="2">Uncharacterized protein</fullName>
    </submittedName>
</protein>
<sequence>MRPYTWALLLLLGANAAPNLPHGSAAGLTPITDDGSNLNRLESRRVKFKKGKVLMLDEIHTRAVDSWTARNGLSKCNSTAQSMECKLTHRQNHKIDMLAVVTSLDNAFDAGTWGNISVSFANDDINDPDIKMVQVLAEPRGVITTVDPIDLEKVFGKKKISINEFSTIGLHATSNSDKFSVRGLTLLARLADSPDSHIGLSMTKYSALSTWFAETPLRNSLEMVWSGRVETDDWNAVFQSLSSVKKPPRNCFFSPIQCLFTYS</sequence>
<dbReference type="GeneID" id="63719688"/>
<feature type="chain" id="PRO_5007580495" evidence="1">
    <location>
        <begin position="17"/>
        <end position="263"/>
    </location>
</feature>
<dbReference type="AlphaFoldDB" id="A0A151GDD9"/>
<comment type="caution">
    <text evidence="2">The sequence shown here is derived from an EMBL/GenBank/DDBJ whole genome shotgun (WGS) entry which is preliminary data.</text>
</comment>
<evidence type="ECO:0000313" key="3">
    <source>
        <dbReference type="Proteomes" id="UP000076580"/>
    </source>
</evidence>
<dbReference type="Proteomes" id="UP000076580">
    <property type="component" value="Chromosome 03"/>
</dbReference>
<reference evidence="2 3" key="1">
    <citation type="journal article" date="2016" name="Sci. Rep.">
        <title>Insights into Adaptations to a Near-Obligate Nematode Endoparasitic Lifestyle from the Finished Genome of Drechmeria coniospora.</title>
        <authorList>
            <person name="Zhang L."/>
            <person name="Zhou Z."/>
            <person name="Guo Q."/>
            <person name="Fokkens L."/>
            <person name="Miskei M."/>
            <person name="Pocsi I."/>
            <person name="Zhang W."/>
            <person name="Chen M."/>
            <person name="Wang L."/>
            <person name="Sun Y."/>
            <person name="Donzelli B.G."/>
            <person name="Gibson D.M."/>
            <person name="Nelson D.R."/>
            <person name="Luo J.G."/>
            <person name="Rep M."/>
            <person name="Liu H."/>
            <person name="Yang S."/>
            <person name="Wang J."/>
            <person name="Krasnoff S.B."/>
            <person name="Xu Y."/>
            <person name="Molnar I."/>
            <person name="Lin M."/>
        </authorList>
    </citation>
    <scope>NUCLEOTIDE SEQUENCE [LARGE SCALE GENOMIC DNA]</scope>
    <source>
        <strain evidence="2 3">ARSEF 6962</strain>
    </source>
</reference>
<gene>
    <name evidence="2" type="ORF">DCS_07045</name>
</gene>
<dbReference type="RefSeq" id="XP_040654436.1">
    <property type="nucleotide sequence ID" value="XM_040804332.1"/>
</dbReference>
<organism evidence="2 3">
    <name type="scientific">Drechmeria coniospora</name>
    <name type="common">Nematophagous fungus</name>
    <name type="synonym">Meria coniospora</name>
    <dbReference type="NCBI Taxonomy" id="98403"/>
    <lineage>
        <taxon>Eukaryota</taxon>
        <taxon>Fungi</taxon>
        <taxon>Dikarya</taxon>
        <taxon>Ascomycota</taxon>
        <taxon>Pezizomycotina</taxon>
        <taxon>Sordariomycetes</taxon>
        <taxon>Hypocreomycetidae</taxon>
        <taxon>Hypocreales</taxon>
        <taxon>Ophiocordycipitaceae</taxon>
        <taxon>Drechmeria</taxon>
    </lineage>
</organism>
<name>A0A151GDD9_DRECN</name>
<dbReference type="InParanoid" id="A0A151GDD9"/>
<keyword evidence="1" id="KW-0732">Signal</keyword>
<dbReference type="EMBL" id="LAYC01000003">
    <property type="protein sequence ID" value="KYK55084.1"/>
    <property type="molecule type" value="Genomic_DNA"/>
</dbReference>
<proteinExistence type="predicted"/>
<accession>A0A151GDD9</accession>
<evidence type="ECO:0000256" key="1">
    <source>
        <dbReference type="SAM" id="SignalP"/>
    </source>
</evidence>